<evidence type="ECO:0000256" key="6">
    <source>
        <dbReference type="ARBA" id="ARBA00022989"/>
    </source>
</evidence>
<feature type="transmembrane region" description="Helical" evidence="8">
    <location>
        <begin position="85"/>
        <end position="103"/>
    </location>
</feature>
<evidence type="ECO:0000256" key="7">
    <source>
        <dbReference type="ARBA" id="ARBA00023136"/>
    </source>
</evidence>
<feature type="transmembrane region" description="Helical" evidence="8">
    <location>
        <begin position="281"/>
        <end position="300"/>
    </location>
</feature>
<dbReference type="CDD" id="cd06579">
    <property type="entry name" value="TM_PBP1_transp_AraH_like"/>
    <property type="match status" value="1"/>
</dbReference>
<protein>
    <submittedName>
        <fullName evidence="9">ABC transporter permease</fullName>
    </submittedName>
</protein>
<keyword evidence="6 8" id="KW-1133">Transmembrane helix</keyword>
<dbReference type="EMBL" id="JAOVZR010000001">
    <property type="protein sequence ID" value="MCY0150177.1"/>
    <property type="molecule type" value="Genomic_DNA"/>
</dbReference>
<feature type="transmembrane region" description="Helical" evidence="8">
    <location>
        <begin position="139"/>
        <end position="157"/>
    </location>
</feature>
<keyword evidence="7 8" id="KW-0472">Membrane</keyword>
<dbReference type="PANTHER" id="PTHR32196">
    <property type="entry name" value="ABC TRANSPORTER PERMEASE PROTEIN YPHD-RELATED-RELATED"/>
    <property type="match status" value="1"/>
</dbReference>
<evidence type="ECO:0000256" key="5">
    <source>
        <dbReference type="ARBA" id="ARBA00022692"/>
    </source>
</evidence>
<feature type="transmembrane region" description="Helical" evidence="8">
    <location>
        <begin position="61"/>
        <end position="78"/>
    </location>
</feature>
<dbReference type="RefSeq" id="WP_267655616.1">
    <property type="nucleotide sequence ID" value="NZ_JAOVZR010000001.1"/>
</dbReference>
<feature type="transmembrane region" description="Helical" evidence="8">
    <location>
        <begin position="306"/>
        <end position="326"/>
    </location>
</feature>
<name>A0ABT3ZEF3_9HYPH</name>
<accession>A0ABT3ZEF3</accession>
<evidence type="ECO:0000256" key="1">
    <source>
        <dbReference type="ARBA" id="ARBA00004651"/>
    </source>
</evidence>
<evidence type="ECO:0000256" key="4">
    <source>
        <dbReference type="ARBA" id="ARBA00022519"/>
    </source>
</evidence>
<keyword evidence="5 8" id="KW-0812">Transmembrane</keyword>
<comment type="subcellular location">
    <subcellularLocation>
        <location evidence="1">Cell membrane</location>
        <topology evidence="1">Multi-pass membrane protein</topology>
    </subcellularLocation>
</comment>
<comment type="caution">
    <text evidence="9">The sequence shown here is derived from an EMBL/GenBank/DDBJ whole genome shotgun (WGS) entry which is preliminary data.</text>
</comment>
<dbReference type="InterPro" id="IPR001851">
    <property type="entry name" value="ABC_transp_permease"/>
</dbReference>
<reference evidence="9" key="1">
    <citation type="submission" date="2022-10" db="EMBL/GenBank/DDBJ databases">
        <title>Hoeflea sp. G2-23, isolated from marine algae.</title>
        <authorList>
            <person name="Kristyanto S."/>
            <person name="Kim J.M."/>
            <person name="Jeon C.O."/>
        </authorList>
    </citation>
    <scope>NUCLEOTIDE SEQUENCE</scope>
    <source>
        <strain evidence="9">G2-23</strain>
    </source>
</reference>
<organism evidence="9 10">
    <name type="scientific">Hoeflea algicola</name>
    <dbReference type="NCBI Taxonomy" id="2983763"/>
    <lineage>
        <taxon>Bacteria</taxon>
        <taxon>Pseudomonadati</taxon>
        <taxon>Pseudomonadota</taxon>
        <taxon>Alphaproteobacteria</taxon>
        <taxon>Hyphomicrobiales</taxon>
        <taxon>Rhizobiaceae</taxon>
        <taxon>Hoeflea</taxon>
    </lineage>
</organism>
<feature type="transmembrane region" description="Helical" evidence="8">
    <location>
        <begin position="177"/>
        <end position="196"/>
    </location>
</feature>
<gene>
    <name evidence="9" type="ORF">OEG84_21335</name>
</gene>
<dbReference type="PANTHER" id="PTHR32196:SF21">
    <property type="entry name" value="ABC TRANSPORTER PERMEASE PROTEIN YPHD-RELATED"/>
    <property type="match status" value="1"/>
</dbReference>
<keyword evidence="2" id="KW-0813">Transport</keyword>
<evidence type="ECO:0000256" key="8">
    <source>
        <dbReference type="SAM" id="Phobius"/>
    </source>
</evidence>
<feature type="transmembrane region" description="Helical" evidence="8">
    <location>
        <begin position="109"/>
        <end position="130"/>
    </location>
</feature>
<keyword evidence="3" id="KW-1003">Cell membrane</keyword>
<feature type="transmembrane region" description="Helical" evidence="8">
    <location>
        <begin position="256"/>
        <end position="274"/>
    </location>
</feature>
<evidence type="ECO:0000313" key="9">
    <source>
        <dbReference type="EMBL" id="MCY0150177.1"/>
    </source>
</evidence>
<keyword evidence="10" id="KW-1185">Reference proteome</keyword>
<sequence length="335" mass="35146">MSIQTNDLSMQTARAPSRRIRAVMRNHMSLLFAAAMLLVILMVYASLGRGVLTIEELNIDSAAALTLVLAATAQTIVMMRGGIDLSIGGIISLGTSVFATQVGDSAISVMVWSAIVLAGGALIGALNGWIMTTFRLQPFLVTLAMWSILSGVAMMVLPTDGGKVPGWWISFANEKLYGIVMPVWLIAALLLFWVWFAATRTGTTIKAVGSSAKAAYLSGVSEMRVNMVCYGLSGLFAAMAALYLTTQIGAGSPNIGSDYILASVAASVIGGVSLFGGRGHLLGTVIGAFILTIIGNLIFVLRISSYWQPVASGAILLCAVLVTSIIEKKTRASSS</sequence>
<evidence type="ECO:0000313" key="10">
    <source>
        <dbReference type="Proteomes" id="UP001073227"/>
    </source>
</evidence>
<feature type="transmembrane region" description="Helical" evidence="8">
    <location>
        <begin position="227"/>
        <end position="244"/>
    </location>
</feature>
<dbReference type="Pfam" id="PF02653">
    <property type="entry name" value="BPD_transp_2"/>
    <property type="match status" value="1"/>
</dbReference>
<proteinExistence type="predicted"/>
<evidence type="ECO:0000256" key="3">
    <source>
        <dbReference type="ARBA" id="ARBA00022475"/>
    </source>
</evidence>
<dbReference type="Proteomes" id="UP001073227">
    <property type="component" value="Unassembled WGS sequence"/>
</dbReference>
<keyword evidence="4" id="KW-0997">Cell inner membrane</keyword>
<evidence type="ECO:0000256" key="2">
    <source>
        <dbReference type="ARBA" id="ARBA00022448"/>
    </source>
</evidence>